<evidence type="ECO:0000256" key="2">
    <source>
        <dbReference type="ARBA" id="ARBA00002681"/>
    </source>
</evidence>
<evidence type="ECO:0000256" key="4">
    <source>
        <dbReference type="ARBA" id="ARBA00010662"/>
    </source>
</evidence>
<gene>
    <name evidence="7" type="primary">pgl</name>
    <name evidence="9" type="ORF">SAMN02910418_01501</name>
</gene>
<evidence type="ECO:0000256" key="6">
    <source>
        <dbReference type="ARBA" id="ARBA00020337"/>
    </source>
</evidence>
<dbReference type="GO" id="GO:0017057">
    <property type="term" value="F:6-phosphogluconolactonase activity"/>
    <property type="evidence" value="ECO:0007669"/>
    <property type="project" value="UniProtKB-UniRule"/>
</dbReference>
<dbReference type="Proteomes" id="UP000199288">
    <property type="component" value="Unassembled WGS sequence"/>
</dbReference>
<dbReference type="InterPro" id="IPR037171">
    <property type="entry name" value="NagB/RpiA_transferase-like"/>
</dbReference>
<dbReference type="PANTHER" id="PTHR11054">
    <property type="entry name" value="6-PHOSPHOGLUCONOLACTONASE"/>
    <property type="match status" value="1"/>
</dbReference>
<dbReference type="GO" id="GO:0006098">
    <property type="term" value="P:pentose-phosphate shunt"/>
    <property type="evidence" value="ECO:0007669"/>
    <property type="project" value="UniProtKB-UniPathway"/>
</dbReference>
<dbReference type="EC" id="3.1.1.31" evidence="5 7"/>
<dbReference type="PANTHER" id="PTHR11054:SF0">
    <property type="entry name" value="6-PHOSPHOGLUCONOLACTONASE"/>
    <property type="match status" value="1"/>
</dbReference>
<comment type="catalytic activity">
    <reaction evidence="1 7">
        <text>6-phospho-D-glucono-1,5-lactone + H2O = 6-phospho-D-gluconate + H(+)</text>
        <dbReference type="Rhea" id="RHEA:12556"/>
        <dbReference type="ChEBI" id="CHEBI:15377"/>
        <dbReference type="ChEBI" id="CHEBI:15378"/>
        <dbReference type="ChEBI" id="CHEBI:57955"/>
        <dbReference type="ChEBI" id="CHEBI:58759"/>
        <dbReference type="EC" id="3.1.1.31"/>
    </reaction>
</comment>
<organism evidence="9 10">
    <name type="scientific">Bowdeniella nasicola</name>
    <dbReference type="NCBI Taxonomy" id="208480"/>
    <lineage>
        <taxon>Bacteria</taxon>
        <taxon>Bacillati</taxon>
        <taxon>Actinomycetota</taxon>
        <taxon>Actinomycetes</taxon>
        <taxon>Actinomycetales</taxon>
        <taxon>Actinomycetaceae</taxon>
        <taxon>Bowdeniella</taxon>
    </lineage>
</organism>
<dbReference type="UniPathway" id="UPA00115">
    <property type="reaction ID" value="UER00409"/>
</dbReference>
<dbReference type="Pfam" id="PF01182">
    <property type="entry name" value="Glucosamine_iso"/>
    <property type="match status" value="1"/>
</dbReference>
<dbReference type="Gene3D" id="3.40.50.1360">
    <property type="match status" value="1"/>
</dbReference>
<keyword evidence="7" id="KW-0378">Hydrolase</keyword>
<dbReference type="CDD" id="cd01400">
    <property type="entry name" value="6PGL"/>
    <property type="match status" value="1"/>
</dbReference>
<reference evidence="10" key="1">
    <citation type="submission" date="2016-10" db="EMBL/GenBank/DDBJ databases">
        <authorList>
            <person name="Varghese N."/>
            <person name="Submissions S."/>
        </authorList>
    </citation>
    <scope>NUCLEOTIDE SEQUENCE [LARGE SCALE GENOMIC DNA]</scope>
    <source>
        <strain evidence="10">KPR-1</strain>
    </source>
</reference>
<dbReference type="AlphaFoldDB" id="A0A1H4ATQ1"/>
<comment type="pathway">
    <text evidence="3 7">Carbohydrate degradation; pentose phosphate pathway; D-ribulose 5-phosphate from D-glucose 6-phosphate (oxidative stage): step 2/3.</text>
</comment>
<keyword evidence="10" id="KW-1185">Reference proteome</keyword>
<accession>A0A1H4ATQ1</accession>
<evidence type="ECO:0000256" key="5">
    <source>
        <dbReference type="ARBA" id="ARBA00013198"/>
    </source>
</evidence>
<dbReference type="GO" id="GO:0005975">
    <property type="term" value="P:carbohydrate metabolic process"/>
    <property type="evidence" value="ECO:0007669"/>
    <property type="project" value="UniProtKB-UniRule"/>
</dbReference>
<evidence type="ECO:0000313" key="9">
    <source>
        <dbReference type="EMBL" id="SEA39325.1"/>
    </source>
</evidence>
<protein>
    <recommendedName>
        <fullName evidence="6 7">6-phosphogluconolactonase</fullName>
        <shortName evidence="7">6PGL</shortName>
        <ecNumber evidence="5 7">3.1.1.31</ecNumber>
    </recommendedName>
</protein>
<evidence type="ECO:0000259" key="8">
    <source>
        <dbReference type="Pfam" id="PF01182"/>
    </source>
</evidence>
<dbReference type="InterPro" id="IPR005900">
    <property type="entry name" value="6-phosphogluconolactonase_DevB"/>
</dbReference>
<comment type="function">
    <text evidence="2 7">Hydrolysis of 6-phosphogluconolactone to 6-phosphogluconate.</text>
</comment>
<dbReference type="SUPFAM" id="SSF100950">
    <property type="entry name" value="NagB/RpiA/CoA transferase-like"/>
    <property type="match status" value="1"/>
</dbReference>
<dbReference type="InterPro" id="IPR039104">
    <property type="entry name" value="6PGL"/>
</dbReference>
<dbReference type="EMBL" id="FNQV01000008">
    <property type="protein sequence ID" value="SEA39325.1"/>
    <property type="molecule type" value="Genomic_DNA"/>
</dbReference>
<comment type="similarity">
    <text evidence="4 7">Belongs to the glucosamine/galactosamine-6-phosphate isomerase family. 6-phosphogluconolactonase subfamily.</text>
</comment>
<name>A0A1H4ATQ1_9ACTO</name>
<evidence type="ECO:0000256" key="3">
    <source>
        <dbReference type="ARBA" id="ARBA00004961"/>
    </source>
</evidence>
<proteinExistence type="inferred from homology"/>
<evidence type="ECO:0000256" key="1">
    <source>
        <dbReference type="ARBA" id="ARBA00000832"/>
    </source>
</evidence>
<evidence type="ECO:0000256" key="7">
    <source>
        <dbReference type="RuleBase" id="RU365095"/>
    </source>
</evidence>
<feature type="domain" description="Glucosamine/galactosamine-6-phosphate isomerase" evidence="8">
    <location>
        <begin position="12"/>
        <end position="210"/>
    </location>
</feature>
<dbReference type="InterPro" id="IPR006148">
    <property type="entry name" value="Glc/Gal-6P_isomerase"/>
</dbReference>
<dbReference type="NCBIfam" id="TIGR01198">
    <property type="entry name" value="pgl"/>
    <property type="match status" value="1"/>
</dbReference>
<dbReference type="RefSeq" id="WP_092564508.1">
    <property type="nucleotide sequence ID" value="NZ_FNQV01000008.1"/>
</dbReference>
<sequence>MANVTWCAFDGPEAVSQAATDRLLAAMHRALDARGRADLVLTGGSLGIAMLANLTSERFAARLPQDLAGVHLWWGDERFVGRSDEDRNSGQALDAMAGALSGATLHLVPGPEEAASPEDAAASYARELAGVEFDIVFLGMGPDGHIASLFPGHEQVLEDSADALAELDSPKPPPQRVTMSGSRLRAAAEIVLLFAGEEKHAAAAALLAGASLDGEQTRANVPAPSSAGALELPARLALTDRTTVLSDVSARQLIEAGGAKER</sequence>
<evidence type="ECO:0000313" key="10">
    <source>
        <dbReference type="Proteomes" id="UP000199288"/>
    </source>
</evidence>
<dbReference type="OrthoDB" id="9810967at2"/>